<dbReference type="KEGG" id="amr:AM1_3765"/>
<dbReference type="AlphaFoldDB" id="B0C5N1"/>
<dbReference type="OrthoDB" id="8564590at2"/>
<reference evidence="1 2" key="1">
    <citation type="journal article" date="2008" name="Proc. Natl. Acad. Sci. U.S.A.">
        <title>Niche adaptation and genome expansion in the chlorophyll d-producing cyanobacterium Acaryochloris marina.</title>
        <authorList>
            <person name="Swingley W.D."/>
            <person name="Chen M."/>
            <person name="Cheung P.C."/>
            <person name="Conrad A.L."/>
            <person name="Dejesa L.C."/>
            <person name="Hao J."/>
            <person name="Honchak B.M."/>
            <person name="Karbach L.E."/>
            <person name="Kurdoglu A."/>
            <person name="Lahiri S."/>
            <person name="Mastrian S.D."/>
            <person name="Miyashita H."/>
            <person name="Page L."/>
            <person name="Ramakrishna P."/>
            <person name="Satoh S."/>
            <person name="Sattley W.M."/>
            <person name="Shimada Y."/>
            <person name="Taylor H.L."/>
            <person name="Tomo T."/>
            <person name="Tsuchiya T."/>
            <person name="Wang Z.T."/>
            <person name="Raymond J."/>
            <person name="Mimuro M."/>
            <person name="Blankenship R.E."/>
            <person name="Touchman J.W."/>
        </authorList>
    </citation>
    <scope>NUCLEOTIDE SEQUENCE [LARGE SCALE GENOMIC DNA]</scope>
    <source>
        <strain evidence="2">MBIC 11017</strain>
    </source>
</reference>
<sequence length="147" mass="17110">MEAVILVGIQATGKSTFYHHQFGRTHVRINLDMLKTRHREQQFLDTCLVTRQRFVVDNTNPTPAERQRYIQPAQQQGFSITGYYFESKLAAALIRNCDRTPDQRIPDKGIRGTASRLILPTYDEGFDQLFSVRLLPHQQFSVEDWQL</sequence>
<dbReference type="GO" id="GO:0006281">
    <property type="term" value="P:DNA repair"/>
    <property type="evidence" value="ECO:0007669"/>
    <property type="project" value="TreeGrafter"/>
</dbReference>
<evidence type="ECO:0008006" key="3">
    <source>
        <dbReference type="Google" id="ProtNLM"/>
    </source>
</evidence>
<name>B0C5N1_ACAM1</name>
<dbReference type="GO" id="GO:0046404">
    <property type="term" value="F:ATP-dependent polydeoxyribonucleotide 5'-hydroxyl-kinase activity"/>
    <property type="evidence" value="ECO:0007669"/>
    <property type="project" value="TreeGrafter"/>
</dbReference>
<dbReference type="GO" id="GO:0046403">
    <property type="term" value="F:polynucleotide 3'-phosphatase activity"/>
    <property type="evidence" value="ECO:0007669"/>
    <property type="project" value="TreeGrafter"/>
</dbReference>
<evidence type="ECO:0000313" key="2">
    <source>
        <dbReference type="Proteomes" id="UP000000268"/>
    </source>
</evidence>
<evidence type="ECO:0000313" key="1">
    <source>
        <dbReference type="EMBL" id="ABW28752.1"/>
    </source>
</evidence>
<keyword evidence="2" id="KW-1185">Reference proteome</keyword>
<dbReference type="STRING" id="329726.AM1_3765"/>
<dbReference type="Proteomes" id="UP000000268">
    <property type="component" value="Chromosome"/>
</dbReference>
<protein>
    <recommendedName>
        <fullName evidence="3">Kinase</fullName>
    </recommendedName>
</protein>
<gene>
    <name evidence="1" type="ordered locus">AM1_3765</name>
</gene>
<dbReference type="HOGENOM" id="CLU_119557_0_0_3"/>
<proteinExistence type="predicted"/>
<dbReference type="PANTHER" id="PTHR12083">
    <property type="entry name" value="BIFUNCTIONAL POLYNUCLEOTIDE PHOSPHATASE/KINASE"/>
    <property type="match status" value="1"/>
</dbReference>
<dbReference type="Pfam" id="PF13671">
    <property type="entry name" value="AAA_33"/>
    <property type="match status" value="1"/>
</dbReference>
<dbReference type="PANTHER" id="PTHR12083:SF9">
    <property type="entry name" value="BIFUNCTIONAL POLYNUCLEOTIDE PHOSPHATASE_KINASE"/>
    <property type="match status" value="1"/>
</dbReference>
<dbReference type="eggNOG" id="COG4639">
    <property type="taxonomic scope" value="Bacteria"/>
</dbReference>
<dbReference type="EMBL" id="CP000828">
    <property type="protein sequence ID" value="ABW28752.1"/>
    <property type="molecule type" value="Genomic_DNA"/>
</dbReference>
<dbReference type="InterPro" id="IPR027417">
    <property type="entry name" value="P-loop_NTPase"/>
</dbReference>
<dbReference type="SUPFAM" id="SSF52540">
    <property type="entry name" value="P-loop containing nucleoside triphosphate hydrolases"/>
    <property type="match status" value="1"/>
</dbReference>
<dbReference type="Gene3D" id="3.40.50.300">
    <property type="entry name" value="P-loop containing nucleotide triphosphate hydrolases"/>
    <property type="match status" value="1"/>
</dbReference>
<dbReference type="GO" id="GO:0003690">
    <property type="term" value="F:double-stranded DNA binding"/>
    <property type="evidence" value="ECO:0007669"/>
    <property type="project" value="TreeGrafter"/>
</dbReference>
<dbReference type="RefSeq" id="WP_012164130.1">
    <property type="nucleotide sequence ID" value="NC_009925.1"/>
</dbReference>
<accession>B0C5N1</accession>
<organism evidence="1 2">
    <name type="scientific">Acaryochloris marina (strain MBIC 11017)</name>
    <dbReference type="NCBI Taxonomy" id="329726"/>
    <lineage>
        <taxon>Bacteria</taxon>
        <taxon>Bacillati</taxon>
        <taxon>Cyanobacteriota</taxon>
        <taxon>Cyanophyceae</taxon>
        <taxon>Acaryochloridales</taxon>
        <taxon>Acaryochloridaceae</taxon>
        <taxon>Acaryochloris</taxon>
    </lineage>
</organism>